<dbReference type="Proteomes" id="UP000663844">
    <property type="component" value="Unassembled WGS sequence"/>
</dbReference>
<protein>
    <submittedName>
        <fullName evidence="1">Uncharacterized protein</fullName>
    </submittedName>
</protein>
<proteinExistence type="predicted"/>
<organism evidence="1 2">
    <name type="scientific">Adineta steineri</name>
    <dbReference type="NCBI Taxonomy" id="433720"/>
    <lineage>
        <taxon>Eukaryota</taxon>
        <taxon>Metazoa</taxon>
        <taxon>Spiralia</taxon>
        <taxon>Gnathifera</taxon>
        <taxon>Rotifera</taxon>
        <taxon>Eurotatoria</taxon>
        <taxon>Bdelloidea</taxon>
        <taxon>Adinetida</taxon>
        <taxon>Adinetidae</taxon>
        <taxon>Adineta</taxon>
    </lineage>
</organism>
<dbReference type="AlphaFoldDB" id="A0A820NQI5"/>
<evidence type="ECO:0000313" key="1">
    <source>
        <dbReference type="EMBL" id="CAF4392525.1"/>
    </source>
</evidence>
<name>A0A820NQI5_9BILA</name>
<dbReference type="EMBL" id="CAJOAZ010025363">
    <property type="protein sequence ID" value="CAF4392525.1"/>
    <property type="molecule type" value="Genomic_DNA"/>
</dbReference>
<comment type="caution">
    <text evidence="1">The sequence shown here is derived from an EMBL/GenBank/DDBJ whole genome shotgun (WGS) entry which is preliminary data.</text>
</comment>
<sequence length="64" mass="7074">MWLLNGVYSTTFAGSWTLVNAHEIASISGIAAAYSLGIDYPQDLENDHFALLCFRLFLLISHGK</sequence>
<reference evidence="1" key="1">
    <citation type="submission" date="2021-02" db="EMBL/GenBank/DDBJ databases">
        <authorList>
            <person name="Nowell W R."/>
        </authorList>
    </citation>
    <scope>NUCLEOTIDE SEQUENCE</scope>
</reference>
<feature type="non-terminal residue" evidence="1">
    <location>
        <position position="64"/>
    </location>
</feature>
<accession>A0A820NQI5</accession>
<evidence type="ECO:0000313" key="2">
    <source>
        <dbReference type="Proteomes" id="UP000663844"/>
    </source>
</evidence>
<gene>
    <name evidence="1" type="ORF">OXD698_LOCUS50990</name>
</gene>